<dbReference type="GO" id="GO:0006537">
    <property type="term" value="P:glutamate biosynthetic process"/>
    <property type="evidence" value="ECO:0007669"/>
    <property type="project" value="EnsemblFungi"/>
</dbReference>
<dbReference type="GO" id="GO:0017061">
    <property type="term" value="F:S-methyl-5-thioadenosine phosphorylase activity"/>
    <property type="evidence" value="ECO:0007669"/>
    <property type="project" value="UniProtKB-UniRule"/>
</dbReference>
<comment type="subunit">
    <text evidence="4">Homotrimer.</text>
</comment>
<evidence type="ECO:0000256" key="3">
    <source>
        <dbReference type="ARBA" id="ARBA00022726"/>
    </source>
</evidence>
<feature type="site" description="Important for substrate specificity" evidence="4">
    <location>
        <position position="191"/>
    </location>
</feature>
<keyword evidence="4" id="KW-0539">Nucleus</keyword>
<comment type="function">
    <text evidence="4">Catalyzes the reversible phosphorylation of S-methyl-5'-thioadenosine (MTA) to adenine and 5-methylthioribose-1-phosphate. Involved in the breakdown of MTA, a major by-product of polyamine biosynthesis. Responsible for the first step in the methionine salvage pathway after MTA has been generated from S-adenosylmethionine. Has broad substrate specificity with 6-aminopurine nucleosides as preferred substrates.</text>
</comment>
<keyword evidence="7" id="KW-1185">Reference proteome</keyword>
<dbReference type="GO" id="GO:0019509">
    <property type="term" value="P:L-methionine salvage from methylthioadenosine"/>
    <property type="evidence" value="ECO:0007669"/>
    <property type="project" value="UniProtKB-UniRule"/>
</dbReference>
<dbReference type="EMBL" id="KV453842">
    <property type="protein sequence ID" value="ODV90332.1"/>
    <property type="molecule type" value="Genomic_DNA"/>
</dbReference>
<evidence type="ECO:0000256" key="1">
    <source>
        <dbReference type="ARBA" id="ARBA00022676"/>
    </source>
</evidence>
<feature type="binding site" evidence="4">
    <location>
        <begin position="63"/>
        <end position="64"/>
    </location>
    <ligand>
        <name>phosphate</name>
        <dbReference type="ChEBI" id="CHEBI:43474"/>
    </ligand>
</feature>
<dbReference type="HAMAP" id="MF_01963">
    <property type="entry name" value="MTAP"/>
    <property type="match status" value="1"/>
</dbReference>
<accession>A0A1E4TEX6</accession>
<comment type="catalytic activity">
    <reaction evidence="4">
        <text>S-methyl-5'-thioadenosine + phosphate = 5-(methylsulfanyl)-alpha-D-ribose 1-phosphate + adenine</text>
        <dbReference type="Rhea" id="RHEA:11852"/>
        <dbReference type="ChEBI" id="CHEBI:16708"/>
        <dbReference type="ChEBI" id="CHEBI:17509"/>
        <dbReference type="ChEBI" id="CHEBI:43474"/>
        <dbReference type="ChEBI" id="CHEBI:58533"/>
        <dbReference type="EC" id="2.4.2.28"/>
    </reaction>
</comment>
<feature type="binding site" evidence="4">
    <location>
        <begin position="233"/>
        <end position="235"/>
    </location>
    <ligand>
        <name>substrate</name>
    </ligand>
</feature>
<gene>
    <name evidence="4" type="primary">MEU1</name>
    <name evidence="6" type="ORF">CANCADRAFT_2060</name>
</gene>
<feature type="domain" description="Nucleoside phosphorylase" evidence="5">
    <location>
        <begin position="14"/>
        <end position="268"/>
    </location>
</feature>
<dbReference type="NCBIfam" id="TIGR01694">
    <property type="entry name" value="MTAP"/>
    <property type="match status" value="1"/>
</dbReference>
<dbReference type="OrthoDB" id="431409at2759"/>
<dbReference type="SUPFAM" id="SSF53167">
    <property type="entry name" value="Purine and uridine phosphorylases"/>
    <property type="match status" value="1"/>
</dbReference>
<keyword evidence="4" id="KW-0963">Cytoplasm</keyword>
<dbReference type="Proteomes" id="UP000095023">
    <property type="component" value="Unassembled WGS sequence"/>
</dbReference>
<keyword evidence="3 4" id="KW-0660">Purine salvage</keyword>
<dbReference type="GO" id="GO:0005829">
    <property type="term" value="C:cytosol"/>
    <property type="evidence" value="ECO:0007669"/>
    <property type="project" value="TreeGrafter"/>
</dbReference>
<evidence type="ECO:0000313" key="6">
    <source>
        <dbReference type="EMBL" id="ODV90332.1"/>
    </source>
</evidence>
<keyword evidence="1 4" id="KW-0328">Glycosyltransferase</keyword>
<dbReference type="InterPro" id="IPR018099">
    <property type="entry name" value="Purine_phosphorylase-2_CS"/>
</dbReference>
<dbReference type="InterPro" id="IPR010044">
    <property type="entry name" value="MTAP"/>
</dbReference>
<feature type="site" description="Important for substrate specificity" evidence="4">
    <location>
        <position position="246"/>
    </location>
</feature>
<dbReference type="PANTHER" id="PTHR42679">
    <property type="entry name" value="S-METHYL-5'-THIOADENOSINE PHOSPHORYLASE"/>
    <property type="match status" value="1"/>
</dbReference>
<feature type="binding site" evidence="4">
    <location>
        <begin position="96"/>
        <end position="97"/>
    </location>
    <ligand>
        <name>phosphate</name>
        <dbReference type="ChEBI" id="CHEBI:43474"/>
    </ligand>
</feature>
<feature type="binding site" evidence="4">
    <location>
        <position position="20"/>
    </location>
    <ligand>
        <name>phosphate</name>
        <dbReference type="ChEBI" id="CHEBI:43474"/>
    </ligand>
</feature>
<feature type="binding site" evidence="4">
    <location>
        <position position="209"/>
    </location>
    <ligand>
        <name>substrate</name>
    </ligand>
</feature>
<protein>
    <recommendedName>
        <fullName evidence="4">S-methyl-5'-thioadenosine phosphorylase</fullName>
        <ecNumber evidence="4">2.4.2.28</ecNumber>
    </recommendedName>
    <alternativeName>
        <fullName evidence="4">5'-methylthioadenosine phosphorylase</fullName>
        <shortName evidence="4">MTA phosphorylase</shortName>
        <shortName evidence="4">MTAP</shortName>
        <shortName evidence="4">MTAPase</shortName>
    </alternativeName>
</protein>
<dbReference type="PANTHER" id="PTHR42679:SF2">
    <property type="entry name" value="S-METHYL-5'-THIOADENOSINE PHOSPHORYLASE"/>
    <property type="match status" value="1"/>
</dbReference>
<organism evidence="6 7">
    <name type="scientific">Tortispora caseinolytica NRRL Y-17796</name>
    <dbReference type="NCBI Taxonomy" id="767744"/>
    <lineage>
        <taxon>Eukaryota</taxon>
        <taxon>Fungi</taxon>
        <taxon>Dikarya</taxon>
        <taxon>Ascomycota</taxon>
        <taxon>Saccharomycotina</taxon>
        <taxon>Trigonopsidomycetes</taxon>
        <taxon>Trigonopsidales</taxon>
        <taxon>Trigonopsidaceae</taxon>
        <taxon>Tortispora</taxon>
    </lineage>
</organism>
<dbReference type="Pfam" id="PF01048">
    <property type="entry name" value="PNP_UDP_1"/>
    <property type="match status" value="1"/>
</dbReference>
<name>A0A1E4TEX6_9ASCO</name>
<dbReference type="InterPro" id="IPR035994">
    <property type="entry name" value="Nucleoside_phosphorylase_sf"/>
</dbReference>
<evidence type="ECO:0000259" key="5">
    <source>
        <dbReference type="Pfam" id="PF01048"/>
    </source>
</evidence>
<dbReference type="UniPathway" id="UPA00904">
    <property type="reaction ID" value="UER00873"/>
</dbReference>
<sequence length="319" mass="34885">MQNLPTTFPEPVLLGIIGGTGLYHLDGLVPVAKLVIQTPWGSPSSPIIISRTPSGMPVAFLSRHGVHHQYSPSDVPYQANIAALKHIGVETIIAFSAVGSLRGNIKPRDFVIPNQVIDRTKGIRTSSFFKAGFVAHVGFGNPFDDELAAAIAQHASSALQGDNVLLHTRQTEKANGFSDVTLICMEGPAFSTRAESNLYRSWGGHVINMSCLPESKLAKEAEIAYQMVCMSTDYDAWREEEEAVTVEMVVSNLKANSENANRVIVSILNNLEHDITNHRFGKSLRGSMRLALSTGQHGIDRKLYQDIQFLHPGHYDLAN</sequence>
<reference evidence="7" key="1">
    <citation type="submission" date="2016-02" db="EMBL/GenBank/DDBJ databases">
        <title>Comparative genomics of biotechnologically important yeasts.</title>
        <authorList>
            <consortium name="DOE Joint Genome Institute"/>
            <person name="Riley R."/>
            <person name="Haridas S."/>
            <person name="Wolfe K.H."/>
            <person name="Lopes M.R."/>
            <person name="Hittinger C.T."/>
            <person name="Goker M."/>
            <person name="Salamov A."/>
            <person name="Wisecaver J."/>
            <person name="Long T.M."/>
            <person name="Aerts A.L."/>
            <person name="Barry K."/>
            <person name="Choi C."/>
            <person name="Clum A."/>
            <person name="Coughlan A.Y."/>
            <person name="Deshpande S."/>
            <person name="Douglass A.P."/>
            <person name="Hanson S.J."/>
            <person name="Klenk H.-P."/>
            <person name="Labutti K."/>
            <person name="Lapidus A."/>
            <person name="Lindquist E."/>
            <person name="Lipzen A."/>
            <person name="Meier-Kolthoff J.P."/>
            <person name="Ohm R.A."/>
            <person name="Otillar R.P."/>
            <person name="Pangilinan J."/>
            <person name="Peng Y."/>
            <person name="Rokas A."/>
            <person name="Rosa C.A."/>
            <person name="Scheuner C."/>
            <person name="Sibirny A.A."/>
            <person name="Slot J.C."/>
            <person name="Stielow J.B."/>
            <person name="Sun H."/>
            <person name="Kurtzman C.P."/>
            <person name="Blackwell M."/>
            <person name="Jeffries T.W."/>
            <person name="Grigoriev I.V."/>
        </authorList>
    </citation>
    <scope>NUCLEOTIDE SEQUENCE [LARGE SCALE GENOMIC DNA]</scope>
    <source>
        <strain evidence="7">NRRL Y-17796</strain>
    </source>
</reference>
<dbReference type="Gene3D" id="3.40.50.1580">
    <property type="entry name" value="Nucleoside phosphorylase domain"/>
    <property type="match status" value="1"/>
</dbReference>
<comment type="subcellular location">
    <subcellularLocation>
        <location evidence="4">Cytoplasm</location>
    </subcellularLocation>
    <subcellularLocation>
        <location evidence="4">Nucleus</location>
    </subcellularLocation>
</comment>
<evidence type="ECO:0000313" key="7">
    <source>
        <dbReference type="Proteomes" id="UP000095023"/>
    </source>
</evidence>
<evidence type="ECO:0000256" key="2">
    <source>
        <dbReference type="ARBA" id="ARBA00022679"/>
    </source>
</evidence>
<comment type="pathway">
    <text evidence="4">Amino-acid biosynthesis; L-methionine biosynthesis via salvage pathway; S-methyl-5-thio-alpha-D-ribose 1-phosphate from S-methyl-5'-thioadenosine (phosphorylase route): step 1/1.</text>
</comment>
<dbReference type="CDD" id="cd09010">
    <property type="entry name" value="MTAP_SsMTAPII_like_MTIP"/>
    <property type="match status" value="1"/>
</dbReference>
<keyword evidence="2 4" id="KW-0808">Transferase</keyword>
<dbReference type="GO" id="GO:0006166">
    <property type="term" value="P:purine ribonucleoside salvage"/>
    <property type="evidence" value="ECO:0007669"/>
    <property type="project" value="UniProtKB-KW"/>
</dbReference>
<dbReference type="GO" id="GO:0003729">
    <property type="term" value="F:mRNA binding"/>
    <property type="evidence" value="ECO:0007669"/>
    <property type="project" value="EnsemblFungi"/>
</dbReference>
<dbReference type="GO" id="GO:0005634">
    <property type="term" value="C:nucleus"/>
    <property type="evidence" value="ECO:0007669"/>
    <property type="project" value="UniProtKB-SubCell"/>
</dbReference>
<dbReference type="InterPro" id="IPR000845">
    <property type="entry name" value="Nucleoside_phosphorylase_d"/>
</dbReference>
<feature type="binding site" evidence="4">
    <location>
        <position position="210"/>
    </location>
    <ligand>
        <name>phosphate</name>
        <dbReference type="ChEBI" id="CHEBI:43474"/>
    </ligand>
</feature>
<dbReference type="EC" id="2.4.2.28" evidence="4"/>
<comment type="similarity">
    <text evidence="4">Belongs to the PNP/MTAP phosphorylase family. MTAP subfamily.</text>
</comment>
<evidence type="ECO:0000256" key="4">
    <source>
        <dbReference type="HAMAP-Rule" id="MF_03155"/>
    </source>
</evidence>
<dbReference type="FunFam" id="3.40.50.1580:FF:000008">
    <property type="entry name" value="S-methyl-5'-thioadenosine phosphorylase"/>
    <property type="match status" value="1"/>
</dbReference>
<dbReference type="AlphaFoldDB" id="A0A1E4TEX6"/>
<dbReference type="PROSITE" id="PS01240">
    <property type="entry name" value="PNP_MTAP_2"/>
    <property type="match status" value="1"/>
</dbReference>
<proteinExistence type="inferred from homology"/>